<feature type="transmembrane region" description="Helical" evidence="1">
    <location>
        <begin position="124"/>
        <end position="142"/>
    </location>
</feature>
<organism evidence="2 3">
    <name type="scientific">Paractinoplanes atraurantiacus</name>
    <dbReference type="NCBI Taxonomy" id="1036182"/>
    <lineage>
        <taxon>Bacteria</taxon>
        <taxon>Bacillati</taxon>
        <taxon>Actinomycetota</taxon>
        <taxon>Actinomycetes</taxon>
        <taxon>Micromonosporales</taxon>
        <taxon>Micromonosporaceae</taxon>
        <taxon>Paractinoplanes</taxon>
    </lineage>
</organism>
<sequence length="198" mass="19825">MNTVADLILAGALVAVWLTAGLLADRLSAARSARELRRRAATLTALVAAGASVFVAVPVVTGLLPGDSAAPAAALASAVPALIVLTASLHRLSRVRRGAGAFASAPQTPVPPGLRAAAAHPMMLVPLQVTALATLLGLPIAARVVEVPGADLAGIAITVVGVAVLAIGVRAALRHSRLSVLVMAPMGRSRPRVPAGIR</sequence>
<proteinExistence type="predicted"/>
<dbReference type="RefSeq" id="WP_097326884.1">
    <property type="nucleotide sequence ID" value="NZ_OBDY01000025.1"/>
</dbReference>
<keyword evidence="1" id="KW-1133">Transmembrane helix</keyword>
<feature type="transmembrane region" description="Helical" evidence="1">
    <location>
        <begin position="45"/>
        <end position="64"/>
    </location>
</feature>
<name>A0A285JSC2_9ACTN</name>
<keyword evidence="3" id="KW-1185">Reference proteome</keyword>
<gene>
    <name evidence="2" type="ORF">SAMN05421748_12528</name>
</gene>
<evidence type="ECO:0000313" key="3">
    <source>
        <dbReference type="Proteomes" id="UP000219612"/>
    </source>
</evidence>
<protein>
    <submittedName>
        <fullName evidence="2">Uncharacterized protein</fullName>
    </submittedName>
</protein>
<dbReference type="OrthoDB" id="3297660at2"/>
<feature type="transmembrane region" description="Helical" evidence="1">
    <location>
        <begin position="70"/>
        <end position="89"/>
    </location>
</feature>
<dbReference type="Proteomes" id="UP000219612">
    <property type="component" value="Unassembled WGS sequence"/>
</dbReference>
<evidence type="ECO:0000313" key="2">
    <source>
        <dbReference type="EMBL" id="SNY63214.1"/>
    </source>
</evidence>
<evidence type="ECO:0000256" key="1">
    <source>
        <dbReference type="SAM" id="Phobius"/>
    </source>
</evidence>
<keyword evidence="1" id="KW-0812">Transmembrane</keyword>
<keyword evidence="1" id="KW-0472">Membrane</keyword>
<reference evidence="2 3" key="1">
    <citation type="submission" date="2017-09" db="EMBL/GenBank/DDBJ databases">
        <authorList>
            <person name="Ehlers B."/>
            <person name="Leendertz F.H."/>
        </authorList>
    </citation>
    <scope>NUCLEOTIDE SEQUENCE [LARGE SCALE GENOMIC DNA]</scope>
    <source>
        <strain evidence="2 3">CGMCC 4.6857</strain>
    </source>
</reference>
<dbReference type="AlphaFoldDB" id="A0A285JSC2"/>
<dbReference type="EMBL" id="OBDY01000025">
    <property type="protein sequence ID" value="SNY63214.1"/>
    <property type="molecule type" value="Genomic_DNA"/>
</dbReference>
<accession>A0A285JSC2</accession>
<feature type="transmembrane region" description="Helical" evidence="1">
    <location>
        <begin position="6"/>
        <end position="24"/>
    </location>
</feature>
<feature type="transmembrane region" description="Helical" evidence="1">
    <location>
        <begin position="154"/>
        <end position="173"/>
    </location>
</feature>